<dbReference type="GO" id="GO:0009190">
    <property type="term" value="P:cyclic nucleotide biosynthetic process"/>
    <property type="evidence" value="ECO:0007669"/>
    <property type="project" value="InterPro"/>
</dbReference>
<dbReference type="PANTHER" id="PTHR43081:SF1">
    <property type="entry name" value="ADENYLATE CYCLASE, TERMINAL-DIFFERENTIATION SPECIFIC"/>
    <property type="match status" value="1"/>
</dbReference>
<evidence type="ECO:0000313" key="5">
    <source>
        <dbReference type="Proteomes" id="UP000703893"/>
    </source>
</evidence>
<protein>
    <submittedName>
        <fullName evidence="4">Zinc-ribbon domain-containing protein</fullName>
    </submittedName>
</protein>
<dbReference type="InterPro" id="IPR001054">
    <property type="entry name" value="A/G_cyclase"/>
</dbReference>
<dbReference type="Pfam" id="PF00211">
    <property type="entry name" value="Guanylate_cyc"/>
    <property type="match status" value="1"/>
</dbReference>
<dbReference type="PROSITE" id="PS50887">
    <property type="entry name" value="GGDEF"/>
    <property type="match status" value="1"/>
</dbReference>
<evidence type="ECO:0000313" key="4">
    <source>
        <dbReference type="EMBL" id="MBM3275867.1"/>
    </source>
</evidence>
<comment type="caution">
    <text evidence="4">The sequence shown here is derived from an EMBL/GenBank/DDBJ whole genome shotgun (WGS) entry which is preliminary data.</text>
</comment>
<dbReference type="GO" id="GO:0004016">
    <property type="term" value="F:adenylate cyclase activity"/>
    <property type="evidence" value="ECO:0007669"/>
    <property type="project" value="UniProtKB-ARBA"/>
</dbReference>
<feature type="non-terminal residue" evidence="4">
    <location>
        <position position="133"/>
    </location>
</feature>
<dbReference type="GO" id="GO:0035556">
    <property type="term" value="P:intracellular signal transduction"/>
    <property type="evidence" value="ECO:0007669"/>
    <property type="project" value="InterPro"/>
</dbReference>
<name>A0A938BK24_9BACT</name>
<evidence type="ECO:0000259" key="2">
    <source>
        <dbReference type="PROSITE" id="PS50125"/>
    </source>
</evidence>
<comment type="similarity">
    <text evidence="1">Belongs to the adenylyl cyclase class-3 family.</text>
</comment>
<organism evidence="4 5">
    <name type="scientific">Candidatus Tanganyikabacteria bacterium</name>
    <dbReference type="NCBI Taxonomy" id="2961651"/>
    <lineage>
        <taxon>Bacteria</taxon>
        <taxon>Bacillati</taxon>
        <taxon>Candidatus Sericytochromatia</taxon>
        <taxon>Candidatus Tanganyikabacteria</taxon>
    </lineage>
</organism>
<dbReference type="CDD" id="cd07302">
    <property type="entry name" value="CHD"/>
    <property type="match status" value="1"/>
</dbReference>
<gene>
    <name evidence="4" type="ORF">FJZ00_11985</name>
</gene>
<proteinExistence type="inferred from homology"/>
<feature type="domain" description="GGDEF" evidence="3">
    <location>
        <begin position="76"/>
        <end position="133"/>
    </location>
</feature>
<evidence type="ECO:0000256" key="1">
    <source>
        <dbReference type="ARBA" id="ARBA00005381"/>
    </source>
</evidence>
<dbReference type="InterPro" id="IPR050697">
    <property type="entry name" value="Adenylyl/Guanylyl_Cyclase_3/4"/>
</dbReference>
<dbReference type="InterPro" id="IPR029787">
    <property type="entry name" value="Nucleotide_cyclase"/>
</dbReference>
<dbReference type="EMBL" id="VGJX01000756">
    <property type="protein sequence ID" value="MBM3275867.1"/>
    <property type="molecule type" value="Genomic_DNA"/>
</dbReference>
<dbReference type="AlphaFoldDB" id="A0A938BK24"/>
<dbReference type="SUPFAM" id="SSF55073">
    <property type="entry name" value="Nucleotide cyclase"/>
    <property type="match status" value="1"/>
</dbReference>
<dbReference type="InterPro" id="IPR026870">
    <property type="entry name" value="Zinc_ribbon_dom"/>
</dbReference>
<dbReference type="PANTHER" id="PTHR43081">
    <property type="entry name" value="ADENYLATE CYCLASE, TERMINAL-DIFFERENTIATION SPECIFIC-RELATED"/>
    <property type="match status" value="1"/>
</dbReference>
<dbReference type="PROSITE" id="PS50125">
    <property type="entry name" value="GUANYLATE_CYCLASE_2"/>
    <property type="match status" value="1"/>
</dbReference>
<dbReference type="Proteomes" id="UP000703893">
    <property type="component" value="Unassembled WGS sequence"/>
</dbReference>
<accession>A0A938BK24</accession>
<dbReference type="InterPro" id="IPR000160">
    <property type="entry name" value="GGDEF_dom"/>
</dbReference>
<sequence>MNCPSCQATLPQRANFCGFCGARLAESAVAPASAEAQQFAPPPVHSPSGHLRGSGYLPPLPGDTRAAALTPMGDRRVVTVLFTDVSGFTAMSERLDPEEVREIVNSFFRVLSEPIYRYGGIVDKYIGDAIMAI</sequence>
<dbReference type="Gene3D" id="3.30.70.1230">
    <property type="entry name" value="Nucleotide cyclase"/>
    <property type="match status" value="1"/>
</dbReference>
<evidence type="ECO:0000259" key="3">
    <source>
        <dbReference type="PROSITE" id="PS50887"/>
    </source>
</evidence>
<reference evidence="4 5" key="1">
    <citation type="submission" date="2019-03" db="EMBL/GenBank/DDBJ databases">
        <title>Lake Tanganyika Metagenome-Assembled Genomes (MAGs).</title>
        <authorList>
            <person name="Tran P."/>
        </authorList>
    </citation>
    <scope>NUCLEOTIDE SEQUENCE [LARGE SCALE GENOMIC DNA]</scope>
    <source>
        <strain evidence="4">K_DeepCast_65m_m2_236</strain>
    </source>
</reference>
<dbReference type="Pfam" id="PF13240">
    <property type="entry name" value="Zn_Ribbon_1"/>
    <property type="match status" value="1"/>
</dbReference>
<feature type="domain" description="Guanylate cyclase" evidence="2">
    <location>
        <begin position="79"/>
        <end position="133"/>
    </location>
</feature>